<protein>
    <submittedName>
        <fullName evidence="1">Uncharacterized protein</fullName>
    </submittedName>
</protein>
<dbReference type="AlphaFoldDB" id="A0A9W6F2P5"/>
<proteinExistence type="predicted"/>
<organism evidence="1 2">
    <name type="scientific">Pleodorina starrii</name>
    <dbReference type="NCBI Taxonomy" id="330485"/>
    <lineage>
        <taxon>Eukaryota</taxon>
        <taxon>Viridiplantae</taxon>
        <taxon>Chlorophyta</taxon>
        <taxon>core chlorophytes</taxon>
        <taxon>Chlorophyceae</taxon>
        <taxon>CS clade</taxon>
        <taxon>Chlamydomonadales</taxon>
        <taxon>Volvocaceae</taxon>
        <taxon>Pleodorina</taxon>
    </lineage>
</organism>
<evidence type="ECO:0000313" key="1">
    <source>
        <dbReference type="EMBL" id="GLC53431.1"/>
    </source>
</evidence>
<name>A0A9W6F2P5_9CHLO</name>
<dbReference type="Proteomes" id="UP001165080">
    <property type="component" value="Unassembled WGS sequence"/>
</dbReference>
<comment type="caution">
    <text evidence="1">The sequence shown here is derived from an EMBL/GenBank/DDBJ whole genome shotgun (WGS) entry which is preliminary data.</text>
</comment>
<evidence type="ECO:0000313" key="2">
    <source>
        <dbReference type="Proteomes" id="UP001165080"/>
    </source>
</evidence>
<accession>A0A9W6F2P5</accession>
<gene>
    <name evidence="1" type="primary">PLEST002163</name>
    <name evidence="1" type="ORF">PLESTB_000744400</name>
</gene>
<dbReference type="EMBL" id="BRXU01000007">
    <property type="protein sequence ID" value="GLC53431.1"/>
    <property type="molecule type" value="Genomic_DNA"/>
</dbReference>
<sequence>MGQKEILDAFIKLHVSESSAELKPSAKAFLEDVRARLVQLVRDSLARFGAVEGPVYDEVYGENADKSTIPAYLPVVSHFQLHFHDIANDKALHAAWATALAGCGATLAASDAGLGNSPQRRALVYLLSMGEDIAYLRLAQILLNGACEFVYE</sequence>
<reference evidence="1 2" key="1">
    <citation type="journal article" date="2023" name="Commun. Biol.">
        <title>Reorganization of the ancestral sex-determining regions during the evolution of trioecy in Pleodorina starrii.</title>
        <authorList>
            <person name="Takahashi K."/>
            <person name="Suzuki S."/>
            <person name="Kawai-Toyooka H."/>
            <person name="Yamamoto K."/>
            <person name="Hamaji T."/>
            <person name="Ootsuki R."/>
            <person name="Yamaguchi H."/>
            <person name="Kawachi M."/>
            <person name="Higashiyama T."/>
            <person name="Nozaki H."/>
        </authorList>
    </citation>
    <scope>NUCLEOTIDE SEQUENCE [LARGE SCALE GENOMIC DNA]</scope>
    <source>
        <strain evidence="1 2">NIES-4479</strain>
    </source>
</reference>
<keyword evidence="2" id="KW-1185">Reference proteome</keyword>